<sequence length="181" mass="19993">MTDEEYQALVARIQSGSLLIGVDRSMARKLYTDVSLSRIEAETGEAPYFEKMVVLGAFVGAPVSLLASFVLAVLAFGWWAALAIPVSIVVYFVVAGASSMPKQGMTGVTVLLFLALLSVYLGWFPSEYIGWYAALFLFALWNARLVYVAATHFVRAFVIRNRRAYEFLAPHIHLREASCEG</sequence>
<reference evidence="2" key="1">
    <citation type="submission" date="2022-10" db="EMBL/GenBank/DDBJ databases">
        <title>Complete genome sequence of Schlegelella aquatica LMG 23380.</title>
        <authorList>
            <person name="Musilova J."/>
            <person name="Kourilova X."/>
            <person name="Bezdicek M."/>
            <person name="Hermankova K."/>
            <person name="Obruca S."/>
            <person name="Sedlar K."/>
        </authorList>
    </citation>
    <scope>NUCLEOTIDE SEQUENCE</scope>
    <source>
        <strain evidence="2">LMG 23380</strain>
    </source>
</reference>
<keyword evidence="1" id="KW-1133">Transmembrane helix</keyword>
<evidence type="ECO:0000313" key="2">
    <source>
        <dbReference type="EMBL" id="UZD54952.1"/>
    </source>
</evidence>
<dbReference type="EMBL" id="CP110257">
    <property type="protein sequence ID" value="UZD54952.1"/>
    <property type="molecule type" value="Genomic_DNA"/>
</dbReference>
<keyword evidence="1" id="KW-0472">Membrane</keyword>
<dbReference type="Proteomes" id="UP001163266">
    <property type="component" value="Chromosome"/>
</dbReference>
<feature type="transmembrane region" description="Helical" evidence="1">
    <location>
        <begin position="129"/>
        <end position="154"/>
    </location>
</feature>
<evidence type="ECO:0008006" key="4">
    <source>
        <dbReference type="Google" id="ProtNLM"/>
    </source>
</evidence>
<accession>A0ABY6MSI2</accession>
<keyword evidence="1" id="KW-0812">Transmembrane</keyword>
<proteinExistence type="predicted"/>
<organism evidence="2 3">
    <name type="scientific">Caldimonas aquatica</name>
    <dbReference type="NCBI Taxonomy" id="376175"/>
    <lineage>
        <taxon>Bacteria</taxon>
        <taxon>Pseudomonadati</taxon>
        <taxon>Pseudomonadota</taxon>
        <taxon>Betaproteobacteria</taxon>
        <taxon>Burkholderiales</taxon>
        <taxon>Sphaerotilaceae</taxon>
        <taxon>Caldimonas</taxon>
    </lineage>
</organism>
<evidence type="ECO:0000313" key="3">
    <source>
        <dbReference type="Proteomes" id="UP001163266"/>
    </source>
</evidence>
<evidence type="ECO:0000256" key="1">
    <source>
        <dbReference type="SAM" id="Phobius"/>
    </source>
</evidence>
<feature type="transmembrane region" description="Helical" evidence="1">
    <location>
        <begin position="104"/>
        <end position="123"/>
    </location>
</feature>
<gene>
    <name evidence="2" type="ORF">OMP39_15010</name>
</gene>
<keyword evidence="3" id="KW-1185">Reference proteome</keyword>
<name>A0ABY6MSI2_9BURK</name>
<feature type="transmembrane region" description="Helical" evidence="1">
    <location>
        <begin position="78"/>
        <end position="97"/>
    </location>
</feature>
<protein>
    <recommendedName>
        <fullName evidence="4">DUF1700 domain-containing protein</fullName>
    </recommendedName>
</protein>
<feature type="transmembrane region" description="Helical" evidence="1">
    <location>
        <begin position="52"/>
        <end position="72"/>
    </location>
</feature>
<dbReference type="RefSeq" id="WP_264892648.1">
    <property type="nucleotide sequence ID" value="NZ_CP110257.1"/>
</dbReference>